<feature type="non-terminal residue" evidence="1">
    <location>
        <position position="190"/>
    </location>
</feature>
<sequence length="190" mass="21627">MMRPLFDIATLKDDIEAGALILTSNNRLATKIRQAWGQHQQTSGQTSWPQPSIHAIEHWIDESWQRCCDAGIVHTAPVTIITPQIEQILWEQVIEEDREKPDHLLPMSFAGLARSSYAITQRWQIPTTRLQQEAPLLWRWTKAFQSKLNQHRLATSADRATTVLKGYTTGALPQESKTLMVGFDSVPPLY</sequence>
<organism evidence="1">
    <name type="scientific">marine sediment metagenome</name>
    <dbReference type="NCBI Taxonomy" id="412755"/>
    <lineage>
        <taxon>unclassified sequences</taxon>
        <taxon>metagenomes</taxon>
        <taxon>ecological metagenomes</taxon>
    </lineage>
</organism>
<comment type="caution">
    <text evidence="1">The sequence shown here is derived from an EMBL/GenBank/DDBJ whole genome shotgun (WGS) entry which is preliminary data.</text>
</comment>
<protein>
    <submittedName>
        <fullName evidence="1">Uncharacterized protein</fullName>
    </submittedName>
</protein>
<reference evidence="1" key="1">
    <citation type="journal article" date="2015" name="Nature">
        <title>Complex archaea that bridge the gap between prokaryotes and eukaryotes.</title>
        <authorList>
            <person name="Spang A."/>
            <person name="Saw J.H."/>
            <person name="Jorgensen S.L."/>
            <person name="Zaremba-Niedzwiedzka K."/>
            <person name="Martijn J."/>
            <person name="Lind A.E."/>
            <person name="van Eijk R."/>
            <person name="Schleper C."/>
            <person name="Guy L."/>
            <person name="Ettema T.J."/>
        </authorList>
    </citation>
    <scope>NUCLEOTIDE SEQUENCE</scope>
</reference>
<proteinExistence type="predicted"/>
<name>A0A0F8ZT96_9ZZZZ</name>
<dbReference type="AlphaFoldDB" id="A0A0F8ZT96"/>
<evidence type="ECO:0000313" key="1">
    <source>
        <dbReference type="EMBL" id="KKK69634.1"/>
    </source>
</evidence>
<gene>
    <name evidence="1" type="ORF">LCGC14_2932060</name>
</gene>
<accession>A0A0F8ZT96</accession>
<dbReference type="EMBL" id="LAZR01058555">
    <property type="protein sequence ID" value="KKK69634.1"/>
    <property type="molecule type" value="Genomic_DNA"/>
</dbReference>